<name>A0AC34QKN8_9BILA</name>
<reference evidence="2" key="1">
    <citation type="submission" date="2022-11" db="UniProtKB">
        <authorList>
            <consortium name="WormBaseParasite"/>
        </authorList>
    </citation>
    <scope>IDENTIFICATION</scope>
</reference>
<evidence type="ECO:0000313" key="1">
    <source>
        <dbReference type="Proteomes" id="UP000887576"/>
    </source>
</evidence>
<dbReference type="WBParaSite" id="JU765_v2.g17214.t1">
    <property type="protein sequence ID" value="JU765_v2.g17214.t1"/>
    <property type="gene ID" value="JU765_v2.g17214"/>
</dbReference>
<organism evidence="1 2">
    <name type="scientific">Panagrolaimus sp. JU765</name>
    <dbReference type="NCBI Taxonomy" id="591449"/>
    <lineage>
        <taxon>Eukaryota</taxon>
        <taxon>Metazoa</taxon>
        <taxon>Ecdysozoa</taxon>
        <taxon>Nematoda</taxon>
        <taxon>Chromadorea</taxon>
        <taxon>Rhabditida</taxon>
        <taxon>Tylenchina</taxon>
        <taxon>Panagrolaimomorpha</taxon>
        <taxon>Panagrolaimoidea</taxon>
        <taxon>Panagrolaimidae</taxon>
        <taxon>Panagrolaimus</taxon>
    </lineage>
</organism>
<sequence>MNWLPTNSISVYVSCLLVFIAVCLSCINAENTISDNSPDFKVNPYALPLLPHYRMHRHQKHLMNLWATKNKNDKETPKESMERLRRSYLPYGVLDSTPTRRSASHPCRWKLCGAHFGYNYMRRL</sequence>
<proteinExistence type="predicted"/>
<evidence type="ECO:0000313" key="2">
    <source>
        <dbReference type="WBParaSite" id="JU765_v2.g17214.t1"/>
    </source>
</evidence>
<protein>
    <submittedName>
        <fullName evidence="2">Uncharacterized protein</fullName>
    </submittedName>
</protein>
<accession>A0AC34QKN8</accession>
<dbReference type="Proteomes" id="UP000887576">
    <property type="component" value="Unplaced"/>
</dbReference>